<dbReference type="AlphaFoldDB" id="A0A5A7UBC5"/>
<organism evidence="1 2">
    <name type="scientific">Cucumis melo var. makuwa</name>
    <name type="common">Oriental melon</name>
    <dbReference type="NCBI Taxonomy" id="1194695"/>
    <lineage>
        <taxon>Eukaryota</taxon>
        <taxon>Viridiplantae</taxon>
        <taxon>Streptophyta</taxon>
        <taxon>Embryophyta</taxon>
        <taxon>Tracheophyta</taxon>
        <taxon>Spermatophyta</taxon>
        <taxon>Magnoliopsida</taxon>
        <taxon>eudicotyledons</taxon>
        <taxon>Gunneridae</taxon>
        <taxon>Pentapetalae</taxon>
        <taxon>rosids</taxon>
        <taxon>fabids</taxon>
        <taxon>Cucurbitales</taxon>
        <taxon>Cucurbitaceae</taxon>
        <taxon>Benincaseae</taxon>
        <taxon>Cucumis</taxon>
    </lineage>
</organism>
<proteinExistence type="predicted"/>
<accession>A0A5A7UBC5</accession>
<comment type="caution">
    <text evidence="1">The sequence shown here is derived from an EMBL/GenBank/DDBJ whole genome shotgun (WGS) entry which is preliminary data.</text>
</comment>
<protein>
    <submittedName>
        <fullName evidence="1">Gag-protease polyprotein</fullName>
    </submittedName>
</protein>
<dbReference type="Proteomes" id="UP000321393">
    <property type="component" value="Unassembled WGS sequence"/>
</dbReference>
<evidence type="ECO:0000313" key="2">
    <source>
        <dbReference type="Proteomes" id="UP000321393"/>
    </source>
</evidence>
<dbReference type="EMBL" id="SSTE01011678">
    <property type="protein sequence ID" value="KAA0050829.1"/>
    <property type="molecule type" value="Genomic_DNA"/>
</dbReference>
<reference evidence="1 2" key="1">
    <citation type="submission" date="2019-08" db="EMBL/GenBank/DDBJ databases">
        <title>Draft genome sequences of two oriental melons (Cucumis melo L. var makuwa).</title>
        <authorList>
            <person name="Kwon S.-Y."/>
        </authorList>
    </citation>
    <scope>NUCLEOTIDE SEQUENCE [LARGE SCALE GENOMIC DNA]</scope>
    <source>
        <strain evidence="2">cv. SW 3</strain>
        <tissue evidence="1">Leaf</tissue>
    </source>
</reference>
<gene>
    <name evidence="1" type="ORF">E6C27_scaffold404G00880</name>
</gene>
<sequence length="88" mass="9873">MLSRFAPEVVANEAAMIDKFVNSLRLDLQGFNRAFRPTTNVDALRPTVDMSTHEKADPSKTTEKWSTIMASSGDCYSRKDLERTTCLS</sequence>
<evidence type="ECO:0000313" key="1">
    <source>
        <dbReference type="EMBL" id="KAA0050829.1"/>
    </source>
</evidence>
<name>A0A5A7UBC5_CUCMM</name>